<reference evidence="3" key="1">
    <citation type="submission" date="2020-08" db="EMBL/GenBank/DDBJ databases">
        <title>Genome sequencing and assembly of the red palm weevil Rhynchophorus ferrugineus.</title>
        <authorList>
            <person name="Dias G.B."/>
            <person name="Bergman C.M."/>
            <person name="Manee M."/>
        </authorList>
    </citation>
    <scope>NUCLEOTIDE SEQUENCE</scope>
    <source>
        <strain evidence="3">AA-2017</strain>
        <tissue evidence="3">Whole larva</tissue>
    </source>
</reference>
<dbReference type="Gene3D" id="1.20.5.340">
    <property type="match status" value="1"/>
</dbReference>
<evidence type="ECO:0000313" key="3">
    <source>
        <dbReference type="EMBL" id="KAF7268290.1"/>
    </source>
</evidence>
<dbReference type="AlphaFoldDB" id="A0A834M659"/>
<feature type="compositionally biased region" description="Polar residues" evidence="2">
    <location>
        <begin position="95"/>
        <end position="106"/>
    </location>
</feature>
<keyword evidence="1" id="KW-0175">Coiled coil</keyword>
<feature type="coiled-coil region" evidence="1">
    <location>
        <begin position="268"/>
        <end position="393"/>
    </location>
</feature>
<evidence type="ECO:0000256" key="1">
    <source>
        <dbReference type="SAM" id="Coils"/>
    </source>
</evidence>
<dbReference type="OrthoDB" id="8193820at2759"/>
<protein>
    <submittedName>
        <fullName evidence="3">Uncharacterized protein</fullName>
    </submittedName>
</protein>
<feature type="compositionally biased region" description="Polar residues" evidence="2">
    <location>
        <begin position="1"/>
        <end position="18"/>
    </location>
</feature>
<accession>A0A834M659</accession>
<organism evidence="3 4">
    <name type="scientific">Rhynchophorus ferrugineus</name>
    <name type="common">Red palm weevil</name>
    <name type="synonym">Curculio ferrugineus</name>
    <dbReference type="NCBI Taxonomy" id="354439"/>
    <lineage>
        <taxon>Eukaryota</taxon>
        <taxon>Metazoa</taxon>
        <taxon>Ecdysozoa</taxon>
        <taxon>Arthropoda</taxon>
        <taxon>Hexapoda</taxon>
        <taxon>Insecta</taxon>
        <taxon>Pterygota</taxon>
        <taxon>Neoptera</taxon>
        <taxon>Endopterygota</taxon>
        <taxon>Coleoptera</taxon>
        <taxon>Polyphaga</taxon>
        <taxon>Cucujiformia</taxon>
        <taxon>Curculionidae</taxon>
        <taxon>Dryophthorinae</taxon>
        <taxon>Rhynchophorus</taxon>
    </lineage>
</organism>
<evidence type="ECO:0000256" key="2">
    <source>
        <dbReference type="SAM" id="MobiDB-lite"/>
    </source>
</evidence>
<feature type="region of interest" description="Disordered" evidence="2">
    <location>
        <begin position="1"/>
        <end position="51"/>
    </location>
</feature>
<sequence length="475" mass="54372">MSQRSKQSSLNYPCSDISTKAPRKDRQRFTKPSTPVSCIHKSKDRHSEKYDVNQHLLKGTSVKQQNITSGNSTPTNVLQYSASDESAVVEVTLKTSNPPKQRSKSTVSDREPWGQLLKKQKSKDSDSVFGTFDPLRSLHFLSKELQIHVETLYPEKNIQEIIKAMQMALKRVPPEVASTIHLQQSIGLLPGMQKSVSQKSMDCCGSDRPYLITEHKSVQTHISSEKEEVIKMQRIMEESTIKLEESCRQLETICTQLKNEKLYLETQLQNERDSIEFFRKKIGDLENLNKDLSHTLYKKDEEIAGLKSNLQGMEQKIEQIDLNKNEVKIILTELKQSKSTLEQECVKLKHQLRLCAIEKEKYLAILAVRDRQIHEIRNEMTQLQEVVNNQLVELHSNALAAMPSNSKLTADGKFKDNDWASPSKDNNVCDTDNIKKVRNDCLDQNDPVESDTNVNIRDMFSEIKRQAMALSDDRN</sequence>
<gene>
    <name evidence="3" type="ORF">GWI33_018559</name>
</gene>
<comment type="caution">
    <text evidence="3">The sequence shown here is derived from an EMBL/GenBank/DDBJ whole genome shotgun (WGS) entry which is preliminary data.</text>
</comment>
<dbReference type="EMBL" id="JAACXV010014334">
    <property type="protein sequence ID" value="KAF7268290.1"/>
    <property type="molecule type" value="Genomic_DNA"/>
</dbReference>
<proteinExistence type="predicted"/>
<name>A0A834M659_RHYFE</name>
<dbReference type="Proteomes" id="UP000625711">
    <property type="component" value="Unassembled WGS sequence"/>
</dbReference>
<evidence type="ECO:0000313" key="4">
    <source>
        <dbReference type="Proteomes" id="UP000625711"/>
    </source>
</evidence>
<keyword evidence="4" id="KW-1185">Reference proteome</keyword>
<feature type="region of interest" description="Disordered" evidence="2">
    <location>
        <begin position="95"/>
        <end position="120"/>
    </location>
</feature>